<evidence type="ECO:0000256" key="4">
    <source>
        <dbReference type="PIRSR" id="PIRSR613078-2"/>
    </source>
</evidence>
<dbReference type="PANTHER" id="PTHR48100:SF1">
    <property type="entry name" value="HISTIDINE PHOSPHATASE FAMILY PROTEIN-RELATED"/>
    <property type="match status" value="1"/>
</dbReference>
<accession>A0A937CVR9</accession>
<keyword evidence="2" id="KW-0413">Isomerase</keyword>
<feature type="binding site" evidence="4">
    <location>
        <position position="60"/>
    </location>
    <ligand>
        <name>substrate</name>
    </ligand>
</feature>
<keyword evidence="6" id="KW-1185">Reference proteome</keyword>
<proteinExistence type="predicted"/>
<dbReference type="SUPFAM" id="SSF53254">
    <property type="entry name" value="Phosphoglycerate mutase-like"/>
    <property type="match status" value="1"/>
</dbReference>
<reference evidence="5 6" key="1">
    <citation type="journal article" date="2017" name="Int. J. Syst. Evol. Microbiol.">
        <title>Ramlibacter monticola sp. nov., isolated from forest soil.</title>
        <authorList>
            <person name="Chaudhary D.K."/>
            <person name="Kim J."/>
        </authorList>
    </citation>
    <scope>NUCLEOTIDE SEQUENCE [LARGE SCALE GENOMIC DNA]</scope>
    <source>
        <strain evidence="5 6">KACC 19175</strain>
    </source>
</reference>
<evidence type="ECO:0000256" key="1">
    <source>
        <dbReference type="ARBA" id="ARBA00023152"/>
    </source>
</evidence>
<dbReference type="InterPro" id="IPR050275">
    <property type="entry name" value="PGM_Phosphatase"/>
</dbReference>
<dbReference type="PROSITE" id="PS00175">
    <property type="entry name" value="PG_MUTASE"/>
    <property type="match status" value="1"/>
</dbReference>
<dbReference type="GO" id="GO:0016791">
    <property type="term" value="F:phosphatase activity"/>
    <property type="evidence" value="ECO:0007669"/>
    <property type="project" value="TreeGrafter"/>
</dbReference>
<feature type="active site" description="Tele-phosphohistidine intermediate" evidence="3">
    <location>
        <position position="11"/>
    </location>
</feature>
<dbReference type="SMART" id="SM00855">
    <property type="entry name" value="PGAM"/>
    <property type="match status" value="1"/>
</dbReference>
<organism evidence="5 6">
    <name type="scientific">Ramlibacter monticola</name>
    <dbReference type="NCBI Taxonomy" id="1926872"/>
    <lineage>
        <taxon>Bacteria</taxon>
        <taxon>Pseudomonadati</taxon>
        <taxon>Pseudomonadota</taxon>
        <taxon>Betaproteobacteria</taxon>
        <taxon>Burkholderiales</taxon>
        <taxon>Comamonadaceae</taxon>
        <taxon>Ramlibacter</taxon>
    </lineage>
</organism>
<dbReference type="PANTHER" id="PTHR48100">
    <property type="entry name" value="BROAD-SPECIFICITY PHOSPHATASE YOR283W-RELATED"/>
    <property type="match status" value="1"/>
</dbReference>
<dbReference type="Pfam" id="PF00300">
    <property type="entry name" value="His_Phos_1"/>
    <property type="match status" value="1"/>
</dbReference>
<evidence type="ECO:0000313" key="5">
    <source>
        <dbReference type="EMBL" id="MBL0393287.1"/>
    </source>
</evidence>
<dbReference type="InterPro" id="IPR001345">
    <property type="entry name" value="PG/BPGM_mutase_AS"/>
</dbReference>
<comment type="caution">
    <text evidence="5">The sequence shown here is derived from an EMBL/GenBank/DDBJ whole genome shotgun (WGS) entry which is preliminary data.</text>
</comment>
<name>A0A937CVR9_9BURK</name>
<gene>
    <name evidence="5" type="ORF">JJ685_19275</name>
</gene>
<keyword evidence="1" id="KW-0324">Glycolysis</keyword>
<dbReference type="RefSeq" id="WP_201675960.1">
    <property type="nucleotide sequence ID" value="NZ_JAEQNE010000005.1"/>
</dbReference>
<dbReference type="InterPro" id="IPR029033">
    <property type="entry name" value="His_PPase_superfam"/>
</dbReference>
<evidence type="ECO:0000256" key="3">
    <source>
        <dbReference type="PIRSR" id="PIRSR613078-1"/>
    </source>
</evidence>
<dbReference type="AlphaFoldDB" id="A0A937CVR9"/>
<feature type="binding site" evidence="4">
    <location>
        <begin position="10"/>
        <end position="17"/>
    </location>
    <ligand>
        <name>substrate</name>
    </ligand>
</feature>
<feature type="active site" description="Proton donor/acceptor" evidence="3">
    <location>
        <position position="84"/>
    </location>
</feature>
<dbReference type="GO" id="GO:0005737">
    <property type="term" value="C:cytoplasm"/>
    <property type="evidence" value="ECO:0007669"/>
    <property type="project" value="TreeGrafter"/>
</dbReference>
<dbReference type="InterPro" id="IPR013078">
    <property type="entry name" value="His_Pase_superF_clade-1"/>
</dbReference>
<protein>
    <submittedName>
        <fullName evidence="5">Histidine phosphatase family protein</fullName>
    </submittedName>
</protein>
<dbReference type="CDD" id="cd07067">
    <property type="entry name" value="HP_PGM_like"/>
    <property type="match status" value="1"/>
</dbReference>
<sequence length="226" mass="25070">MRTTELVLVRHGETEMNRELRFQGQVDVALNAIGLEQARRLATRLAGEKADAVYASDLLRARQTAEPIAGELALRPVADSGLREQAFGRVDGMRVDDIQREHPQAWEGWLRFEEDFAMPEGESTRRFHTRVMEAVQRVVAAHPAQTVVVVTHGGVLDMVYRTARSLGLKGPRQSEIPNAGVNRIRVTGGVFEILSWADTRHLADLPPQPVYDQRKLVATEGSSSAA</sequence>
<evidence type="ECO:0000256" key="2">
    <source>
        <dbReference type="ARBA" id="ARBA00023235"/>
    </source>
</evidence>
<evidence type="ECO:0000313" key="6">
    <source>
        <dbReference type="Proteomes" id="UP000599109"/>
    </source>
</evidence>
<dbReference type="EMBL" id="JAEQNE010000005">
    <property type="protein sequence ID" value="MBL0393287.1"/>
    <property type="molecule type" value="Genomic_DNA"/>
</dbReference>
<dbReference type="Proteomes" id="UP000599109">
    <property type="component" value="Unassembled WGS sequence"/>
</dbReference>
<dbReference type="Gene3D" id="3.40.50.1240">
    <property type="entry name" value="Phosphoglycerate mutase-like"/>
    <property type="match status" value="1"/>
</dbReference>